<keyword evidence="1" id="KW-0812">Transmembrane</keyword>
<comment type="caution">
    <text evidence="2">The sequence shown here is derived from an EMBL/GenBank/DDBJ whole genome shotgun (WGS) entry which is preliminary data.</text>
</comment>
<dbReference type="EMBL" id="LAZR01018431">
    <property type="protein sequence ID" value="KKL96449.1"/>
    <property type="molecule type" value="Genomic_DNA"/>
</dbReference>
<proteinExistence type="predicted"/>
<organism evidence="2">
    <name type="scientific">marine sediment metagenome</name>
    <dbReference type="NCBI Taxonomy" id="412755"/>
    <lineage>
        <taxon>unclassified sequences</taxon>
        <taxon>metagenomes</taxon>
        <taxon>ecological metagenomes</taxon>
    </lineage>
</organism>
<protein>
    <submittedName>
        <fullName evidence="2">Uncharacterized protein</fullName>
    </submittedName>
</protein>
<dbReference type="AlphaFoldDB" id="A0A0F9GC92"/>
<reference evidence="2" key="1">
    <citation type="journal article" date="2015" name="Nature">
        <title>Complex archaea that bridge the gap between prokaryotes and eukaryotes.</title>
        <authorList>
            <person name="Spang A."/>
            <person name="Saw J.H."/>
            <person name="Jorgensen S.L."/>
            <person name="Zaremba-Niedzwiedzka K."/>
            <person name="Martijn J."/>
            <person name="Lind A.E."/>
            <person name="van Eijk R."/>
            <person name="Schleper C."/>
            <person name="Guy L."/>
            <person name="Ettema T.J."/>
        </authorList>
    </citation>
    <scope>NUCLEOTIDE SEQUENCE</scope>
</reference>
<accession>A0A0F9GC92</accession>
<name>A0A0F9GC92_9ZZZZ</name>
<feature type="transmembrane region" description="Helical" evidence="1">
    <location>
        <begin position="59"/>
        <end position="77"/>
    </location>
</feature>
<feature type="transmembrane region" description="Helical" evidence="1">
    <location>
        <begin position="20"/>
        <end position="47"/>
    </location>
</feature>
<gene>
    <name evidence="2" type="ORF">LCGC14_1844420</name>
</gene>
<sequence>MFLGMTRHDWARFWLHLPVGVVAAFLTIWKASVGCTFTFIFLGYEVLNDWRKHDDSYKDVYGFAVGYGVFAMAWLWLSMTS</sequence>
<evidence type="ECO:0000256" key="1">
    <source>
        <dbReference type="SAM" id="Phobius"/>
    </source>
</evidence>
<keyword evidence="1" id="KW-0472">Membrane</keyword>
<keyword evidence="1" id="KW-1133">Transmembrane helix</keyword>
<evidence type="ECO:0000313" key="2">
    <source>
        <dbReference type="EMBL" id="KKL96449.1"/>
    </source>
</evidence>